<dbReference type="Proteomes" id="UP000298517">
    <property type="component" value="Unassembled WGS sequence"/>
</dbReference>
<feature type="transmembrane region" description="Helical" evidence="1">
    <location>
        <begin position="95"/>
        <end position="113"/>
    </location>
</feature>
<feature type="transmembrane region" description="Helical" evidence="1">
    <location>
        <begin position="20"/>
        <end position="45"/>
    </location>
</feature>
<feature type="transmembrane region" description="Helical" evidence="1">
    <location>
        <begin position="119"/>
        <end position="137"/>
    </location>
</feature>
<evidence type="ECO:0000313" key="3">
    <source>
        <dbReference type="Proteomes" id="UP000298517"/>
    </source>
</evidence>
<dbReference type="EMBL" id="SNQI01000001">
    <property type="protein sequence ID" value="TEW76922.1"/>
    <property type="molecule type" value="Genomic_DNA"/>
</dbReference>
<evidence type="ECO:0000313" key="2">
    <source>
        <dbReference type="EMBL" id="TEW76922.1"/>
    </source>
</evidence>
<keyword evidence="3" id="KW-1185">Reference proteome</keyword>
<evidence type="ECO:0000256" key="1">
    <source>
        <dbReference type="SAM" id="Phobius"/>
    </source>
</evidence>
<comment type="caution">
    <text evidence="2">The sequence shown here is derived from an EMBL/GenBank/DDBJ whole genome shotgun (WGS) entry which is preliminary data.</text>
</comment>
<feature type="transmembrane region" description="Helical" evidence="1">
    <location>
        <begin position="51"/>
        <end position="70"/>
    </location>
</feature>
<keyword evidence="1" id="KW-0812">Transmembrane</keyword>
<keyword evidence="1" id="KW-1133">Transmembrane helix</keyword>
<protein>
    <submittedName>
        <fullName evidence="2">Uncharacterized protein</fullName>
    </submittedName>
</protein>
<accession>A0A4Y8AYD9</accession>
<organism evidence="2 3">
    <name type="scientific">Gramella jeungdoensis</name>
    <dbReference type="NCBI Taxonomy" id="708091"/>
    <lineage>
        <taxon>Bacteria</taxon>
        <taxon>Pseudomonadati</taxon>
        <taxon>Bacteroidota</taxon>
        <taxon>Flavobacteriia</taxon>
        <taxon>Flavobacteriales</taxon>
        <taxon>Flavobacteriaceae</taxon>
        <taxon>Christiangramia</taxon>
    </lineage>
</organism>
<keyword evidence="1" id="KW-0472">Membrane</keyword>
<proteinExistence type="predicted"/>
<gene>
    <name evidence="2" type="ORF">E2488_03485</name>
</gene>
<name>A0A4Y8AYD9_9FLAO</name>
<dbReference type="AlphaFoldDB" id="A0A4Y8AYD9"/>
<sequence length="158" mass="18155">MSYTKRQPKDFMKSLQIIHVALLAGVFLFAAYVAFTAKGVLFFSYEDDKPFLFLAIIISFAGNLASKFLYRKLLNQISEKADLSEKAIKFSTAHIFRMALLEFPAFMCVFFAMQSNNSFYFLLVAILALMMLVIFPTKYKFENDVTLTSKEKSMLEKL</sequence>
<dbReference type="OrthoDB" id="1442621at2"/>
<reference evidence="2 3" key="1">
    <citation type="journal article" date="2011" name="J. Microbiol.">
        <title>Gramella jeungdoensis sp. nov., isolated from a solar saltern in Korea.</title>
        <authorList>
            <person name="Joung Y."/>
            <person name="Kim H."/>
            <person name="Jang T."/>
            <person name="Ahn T.S."/>
            <person name="Joh K."/>
        </authorList>
    </citation>
    <scope>NUCLEOTIDE SEQUENCE [LARGE SCALE GENOMIC DNA]</scope>
    <source>
        <strain evidence="2 3">KCTC 23123</strain>
    </source>
</reference>
<dbReference type="RefSeq" id="WP_134246930.1">
    <property type="nucleotide sequence ID" value="NZ_SNQI01000001.1"/>
</dbReference>